<gene>
    <name evidence="2" type="ORF">N7509_011800</name>
</gene>
<name>A0A9W9SHI4_9EURO</name>
<dbReference type="AlphaFoldDB" id="A0A9W9SHI4"/>
<reference evidence="2" key="2">
    <citation type="journal article" date="2023" name="IMA Fungus">
        <title>Comparative genomic study of the Penicillium genus elucidates a diverse pangenome and 15 lateral gene transfer events.</title>
        <authorList>
            <person name="Petersen C."/>
            <person name="Sorensen T."/>
            <person name="Nielsen M.R."/>
            <person name="Sondergaard T.E."/>
            <person name="Sorensen J.L."/>
            <person name="Fitzpatrick D.A."/>
            <person name="Frisvad J.C."/>
            <person name="Nielsen K.L."/>
        </authorList>
    </citation>
    <scope>NUCLEOTIDE SEQUENCE</scope>
    <source>
        <strain evidence="2">IBT 29677</strain>
    </source>
</reference>
<feature type="region of interest" description="Disordered" evidence="1">
    <location>
        <begin position="1"/>
        <end position="35"/>
    </location>
</feature>
<sequence>MDADSLPDFQLLPYSSQDPDSNGGESESLSPTSDNSITLNASSSWTYCGPLLTLEENSLPSSFHTWARATVNGSLLTPLFSFLAYVHEFLAANNLAHYWLTVRATQGSTEFDIPRWHTDDLFFSPLAKTKPQPKPKSSSISRKLKFTTRNYHTPPPQEQTQTHRRNNTQHATTPDYDALNPFIHPQPFQTQTQPQPKNAQIITPNSNPPDWKLCTTLLGPGTIFINEKRNLARSIQRTTKTAVQNENPGHICLSIRCVGCASAADAVRTRLATDLKSHQTVQSQQGECVFFRVGEEEGAVHSEPRSHGDRVFVNVVPGDERDLRCLMAKWGMEFPRAWCVGLPLQIEGEEVYRNVCEV</sequence>
<dbReference type="OrthoDB" id="10261951at2759"/>
<dbReference type="EMBL" id="JAPZBU010000011">
    <property type="protein sequence ID" value="KAJ5378681.1"/>
    <property type="molecule type" value="Genomic_DNA"/>
</dbReference>
<comment type="caution">
    <text evidence="2">The sequence shown here is derived from an EMBL/GenBank/DDBJ whole genome shotgun (WGS) entry which is preliminary data.</text>
</comment>
<dbReference type="GeneID" id="81375417"/>
<evidence type="ECO:0000313" key="3">
    <source>
        <dbReference type="Proteomes" id="UP001147747"/>
    </source>
</evidence>
<proteinExistence type="predicted"/>
<protein>
    <submittedName>
        <fullName evidence="2">Uncharacterized protein</fullName>
    </submittedName>
</protein>
<reference evidence="2" key="1">
    <citation type="submission" date="2022-12" db="EMBL/GenBank/DDBJ databases">
        <authorList>
            <person name="Petersen C."/>
        </authorList>
    </citation>
    <scope>NUCLEOTIDE SEQUENCE</scope>
    <source>
        <strain evidence="2">IBT 29677</strain>
    </source>
</reference>
<dbReference type="Proteomes" id="UP001147747">
    <property type="component" value="Unassembled WGS sequence"/>
</dbReference>
<organism evidence="2 3">
    <name type="scientific">Penicillium cosmopolitanum</name>
    <dbReference type="NCBI Taxonomy" id="1131564"/>
    <lineage>
        <taxon>Eukaryota</taxon>
        <taxon>Fungi</taxon>
        <taxon>Dikarya</taxon>
        <taxon>Ascomycota</taxon>
        <taxon>Pezizomycotina</taxon>
        <taxon>Eurotiomycetes</taxon>
        <taxon>Eurotiomycetidae</taxon>
        <taxon>Eurotiales</taxon>
        <taxon>Aspergillaceae</taxon>
        <taxon>Penicillium</taxon>
    </lineage>
</organism>
<accession>A0A9W9SHI4</accession>
<feature type="compositionally biased region" description="Polar residues" evidence="1">
    <location>
        <begin position="13"/>
        <end position="35"/>
    </location>
</feature>
<feature type="region of interest" description="Disordered" evidence="1">
    <location>
        <begin position="127"/>
        <end position="175"/>
    </location>
</feature>
<keyword evidence="3" id="KW-1185">Reference proteome</keyword>
<evidence type="ECO:0000256" key="1">
    <source>
        <dbReference type="SAM" id="MobiDB-lite"/>
    </source>
</evidence>
<dbReference type="RefSeq" id="XP_056482467.1">
    <property type="nucleotide sequence ID" value="XM_056636437.1"/>
</dbReference>
<evidence type="ECO:0000313" key="2">
    <source>
        <dbReference type="EMBL" id="KAJ5378681.1"/>
    </source>
</evidence>